<evidence type="ECO:0000313" key="10">
    <source>
        <dbReference type="Proteomes" id="UP001596137"/>
    </source>
</evidence>
<gene>
    <name evidence="9" type="ORF">ACFP1K_39150</name>
</gene>
<keyword evidence="3" id="KW-0813">Transport</keyword>
<dbReference type="PANTHER" id="PTHR30269:SF37">
    <property type="entry name" value="MEMBRANE TRANSPORTER PROTEIN"/>
    <property type="match status" value="1"/>
</dbReference>
<evidence type="ECO:0000256" key="5">
    <source>
        <dbReference type="ARBA" id="ARBA00022692"/>
    </source>
</evidence>
<feature type="transmembrane region" description="Helical" evidence="8">
    <location>
        <begin position="6"/>
        <end position="32"/>
    </location>
</feature>
<keyword evidence="7 8" id="KW-0472">Membrane</keyword>
<reference evidence="10" key="1">
    <citation type="journal article" date="2019" name="Int. J. Syst. Evol. Microbiol.">
        <title>The Global Catalogue of Microorganisms (GCM) 10K type strain sequencing project: providing services to taxonomists for standard genome sequencing and annotation.</title>
        <authorList>
            <consortium name="The Broad Institute Genomics Platform"/>
            <consortium name="The Broad Institute Genome Sequencing Center for Infectious Disease"/>
            <person name="Wu L."/>
            <person name="Ma J."/>
        </authorList>
    </citation>
    <scope>NUCLEOTIDE SEQUENCE [LARGE SCALE GENOMIC DNA]</scope>
    <source>
        <strain evidence="10">JCM 30346</strain>
    </source>
</reference>
<keyword evidence="4 8" id="KW-1003">Cell membrane</keyword>
<evidence type="ECO:0000256" key="6">
    <source>
        <dbReference type="ARBA" id="ARBA00022989"/>
    </source>
</evidence>
<dbReference type="RefSeq" id="WP_380763296.1">
    <property type="nucleotide sequence ID" value="NZ_JBHSRF010000124.1"/>
</dbReference>
<comment type="subcellular location">
    <subcellularLocation>
        <location evidence="1 8">Cell membrane</location>
        <topology evidence="1 8">Multi-pass membrane protein</topology>
    </subcellularLocation>
</comment>
<keyword evidence="10" id="KW-1185">Reference proteome</keyword>
<feature type="transmembrane region" description="Helical" evidence="8">
    <location>
        <begin position="99"/>
        <end position="120"/>
    </location>
</feature>
<feature type="transmembrane region" description="Helical" evidence="8">
    <location>
        <begin position="222"/>
        <end position="240"/>
    </location>
</feature>
<dbReference type="EMBL" id="JBHSRF010000124">
    <property type="protein sequence ID" value="MFC6087238.1"/>
    <property type="molecule type" value="Genomic_DNA"/>
</dbReference>
<feature type="transmembrane region" description="Helical" evidence="8">
    <location>
        <begin position="132"/>
        <end position="152"/>
    </location>
</feature>
<evidence type="ECO:0000256" key="7">
    <source>
        <dbReference type="ARBA" id="ARBA00023136"/>
    </source>
</evidence>
<dbReference type="InterPro" id="IPR002781">
    <property type="entry name" value="TM_pro_TauE-like"/>
</dbReference>
<dbReference type="PANTHER" id="PTHR30269">
    <property type="entry name" value="TRANSMEMBRANE PROTEIN YFCA"/>
    <property type="match status" value="1"/>
</dbReference>
<accession>A0ABW1NV57</accession>
<keyword evidence="5 8" id="KW-0812">Transmembrane</keyword>
<dbReference type="InterPro" id="IPR052017">
    <property type="entry name" value="TSUP"/>
</dbReference>
<dbReference type="Proteomes" id="UP001596137">
    <property type="component" value="Unassembled WGS sequence"/>
</dbReference>
<feature type="transmembrane region" description="Helical" evidence="8">
    <location>
        <begin position="44"/>
        <end position="63"/>
    </location>
</feature>
<keyword evidence="6 8" id="KW-1133">Transmembrane helix</keyword>
<feature type="transmembrane region" description="Helical" evidence="8">
    <location>
        <begin position="191"/>
        <end position="210"/>
    </location>
</feature>
<evidence type="ECO:0000256" key="2">
    <source>
        <dbReference type="ARBA" id="ARBA00009142"/>
    </source>
</evidence>
<evidence type="ECO:0000256" key="4">
    <source>
        <dbReference type="ARBA" id="ARBA00022475"/>
    </source>
</evidence>
<evidence type="ECO:0000256" key="3">
    <source>
        <dbReference type="ARBA" id="ARBA00022448"/>
    </source>
</evidence>
<name>A0ABW1NV57_9ACTN</name>
<organism evidence="9 10">
    <name type="scientific">Sphaerisporangium aureirubrum</name>
    <dbReference type="NCBI Taxonomy" id="1544736"/>
    <lineage>
        <taxon>Bacteria</taxon>
        <taxon>Bacillati</taxon>
        <taxon>Actinomycetota</taxon>
        <taxon>Actinomycetes</taxon>
        <taxon>Streptosporangiales</taxon>
        <taxon>Streptosporangiaceae</taxon>
        <taxon>Sphaerisporangium</taxon>
    </lineage>
</organism>
<feature type="transmembrane region" description="Helical" evidence="8">
    <location>
        <begin position="164"/>
        <end position="185"/>
    </location>
</feature>
<sequence length="241" mass="24503">MTPEWFVLVVAGFAVFVGAVVQGGVGFGLGLMAAPVITMLDSSLMPAAVQVVNLILPMFTLAAEWRGVDWRGLGFALLGRLPGSLIGAVIVVHVSTQALGVFVGTMVLVAVAVTATAVVVPRTGATLGAAGFVSGVTGTATGIGGPPMGLVYQHAKGRQIRATLAMFFCLSAAQSLAILAVVGHLPGRSVVMGALLIPFMVAGFAVSGPLRRYLDGGRVRAGILVLAAVSAFVLIAQQLVR</sequence>
<comment type="similarity">
    <text evidence="2 8">Belongs to the 4-toluene sulfonate uptake permease (TSUP) (TC 2.A.102) family.</text>
</comment>
<protein>
    <recommendedName>
        <fullName evidence="8">Probable membrane transporter protein</fullName>
    </recommendedName>
</protein>
<comment type="caution">
    <text evidence="9">The sequence shown here is derived from an EMBL/GenBank/DDBJ whole genome shotgun (WGS) entry which is preliminary data.</text>
</comment>
<proteinExistence type="inferred from homology"/>
<feature type="transmembrane region" description="Helical" evidence="8">
    <location>
        <begin position="75"/>
        <end position="92"/>
    </location>
</feature>
<evidence type="ECO:0000256" key="8">
    <source>
        <dbReference type="RuleBase" id="RU363041"/>
    </source>
</evidence>
<evidence type="ECO:0000313" key="9">
    <source>
        <dbReference type="EMBL" id="MFC6087238.1"/>
    </source>
</evidence>
<dbReference type="Pfam" id="PF01925">
    <property type="entry name" value="TauE"/>
    <property type="match status" value="1"/>
</dbReference>
<evidence type="ECO:0000256" key="1">
    <source>
        <dbReference type="ARBA" id="ARBA00004651"/>
    </source>
</evidence>